<proteinExistence type="predicted"/>
<accession>A0A9W9WTD9</accession>
<dbReference type="AlphaFoldDB" id="A0A9W9WTD9"/>
<evidence type="ECO:0000313" key="1">
    <source>
        <dbReference type="EMBL" id="KAJ5475170.1"/>
    </source>
</evidence>
<dbReference type="Proteomes" id="UP001148312">
    <property type="component" value="Unassembled WGS sequence"/>
</dbReference>
<reference evidence="1" key="2">
    <citation type="journal article" date="2023" name="IMA Fungus">
        <title>Comparative genomic study of the Penicillium genus elucidates a diverse pangenome and 15 lateral gene transfer events.</title>
        <authorList>
            <person name="Petersen C."/>
            <person name="Sorensen T."/>
            <person name="Nielsen M.R."/>
            <person name="Sondergaard T.E."/>
            <person name="Sorensen J.L."/>
            <person name="Fitzpatrick D.A."/>
            <person name="Frisvad J.C."/>
            <person name="Nielsen K.L."/>
        </authorList>
    </citation>
    <scope>NUCLEOTIDE SEQUENCE</scope>
    <source>
        <strain evidence="1">IBT 30728</strain>
    </source>
</reference>
<keyword evidence="2" id="KW-1185">Reference proteome</keyword>
<name>A0A9W9WTD9_9EURO</name>
<gene>
    <name evidence="1" type="ORF">N7539_008236</name>
</gene>
<dbReference type="GeneID" id="81628086"/>
<dbReference type="RefSeq" id="XP_056786928.1">
    <property type="nucleotide sequence ID" value="XM_056937836.1"/>
</dbReference>
<comment type="caution">
    <text evidence="1">The sequence shown here is derived from an EMBL/GenBank/DDBJ whole genome shotgun (WGS) entry which is preliminary data.</text>
</comment>
<evidence type="ECO:0000313" key="2">
    <source>
        <dbReference type="Proteomes" id="UP001148312"/>
    </source>
</evidence>
<reference evidence="1" key="1">
    <citation type="submission" date="2022-12" db="EMBL/GenBank/DDBJ databases">
        <authorList>
            <person name="Petersen C."/>
        </authorList>
    </citation>
    <scope>NUCLEOTIDE SEQUENCE</scope>
    <source>
        <strain evidence="1">IBT 30728</strain>
    </source>
</reference>
<protein>
    <submittedName>
        <fullName evidence="1">Uncharacterized protein</fullName>
    </submittedName>
</protein>
<organism evidence="1 2">
    <name type="scientific">Penicillium diatomitis</name>
    <dbReference type="NCBI Taxonomy" id="2819901"/>
    <lineage>
        <taxon>Eukaryota</taxon>
        <taxon>Fungi</taxon>
        <taxon>Dikarya</taxon>
        <taxon>Ascomycota</taxon>
        <taxon>Pezizomycotina</taxon>
        <taxon>Eurotiomycetes</taxon>
        <taxon>Eurotiomycetidae</taxon>
        <taxon>Eurotiales</taxon>
        <taxon>Aspergillaceae</taxon>
        <taxon>Penicillium</taxon>
    </lineage>
</organism>
<sequence>MPLWKGRSHAQDDPARNDAMVNVLEKRYDAESYPKFRSMRNAMPRPPEARAYSTSNLGSLMTARFQFSTVGGKRVRIPEEWKTATVSVRNCSRRGHHELLLGPADAVVRIFGVRVSVMWRLASDLSTLEL</sequence>
<dbReference type="EMBL" id="JAPWDQ010000012">
    <property type="protein sequence ID" value="KAJ5475170.1"/>
    <property type="molecule type" value="Genomic_DNA"/>
</dbReference>